<dbReference type="Proteomes" id="UP000276133">
    <property type="component" value="Unassembled WGS sequence"/>
</dbReference>
<sequence>MFILKIKKNKFKNKFYLLSYLYNQEFSKKSLPIFDPKYFKILLSELGDHIEGMDVWKIIDNDYSKWSKKKIKFDIDINENKIKNKYKPQLR</sequence>
<dbReference type="EMBL" id="REGN01000244">
    <property type="protein sequence ID" value="RNA43277.1"/>
    <property type="molecule type" value="Genomic_DNA"/>
</dbReference>
<keyword evidence="2" id="KW-1185">Reference proteome</keyword>
<comment type="caution">
    <text evidence="1">The sequence shown here is derived from an EMBL/GenBank/DDBJ whole genome shotgun (WGS) entry which is preliminary data.</text>
</comment>
<dbReference type="AlphaFoldDB" id="A0A3M7T5S8"/>
<name>A0A3M7T5S8_BRAPC</name>
<organism evidence="1 2">
    <name type="scientific">Brachionus plicatilis</name>
    <name type="common">Marine rotifer</name>
    <name type="synonym">Brachionus muelleri</name>
    <dbReference type="NCBI Taxonomy" id="10195"/>
    <lineage>
        <taxon>Eukaryota</taxon>
        <taxon>Metazoa</taxon>
        <taxon>Spiralia</taxon>
        <taxon>Gnathifera</taxon>
        <taxon>Rotifera</taxon>
        <taxon>Eurotatoria</taxon>
        <taxon>Monogononta</taxon>
        <taxon>Pseudotrocha</taxon>
        <taxon>Ploima</taxon>
        <taxon>Brachionidae</taxon>
        <taxon>Brachionus</taxon>
    </lineage>
</organism>
<evidence type="ECO:0000313" key="1">
    <source>
        <dbReference type="EMBL" id="RNA43277.1"/>
    </source>
</evidence>
<evidence type="ECO:0000313" key="2">
    <source>
        <dbReference type="Proteomes" id="UP000276133"/>
    </source>
</evidence>
<protein>
    <submittedName>
        <fullName evidence="1">Uncharacterized protein</fullName>
    </submittedName>
</protein>
<accession>A0A3M7T5S8</accession>
<proteinExistence type="predicted"/>
<reference evidence="1 2" key="1">
    <citation type="journal article" date="2018" name="Sci. Rep.">
        <title>Genomic signatures of local adaptation to the degree of environmental predictability in rotifers.</title>
        <authorList>
            <person name="Franch-Gras L."/>
            <person name="Hahn C."/>
            <person name="Garcia-Roger E.M."/>
            <person name="Carmona M.J."/>
            <person name="Serra M."/>
            <person name="Gomez A."/>
        </authorList>
    </citation>
    <scope>NUCLEOTIDE SEQUENCE [LARGE SCALE GENOMIC DNA]</scope>
    <source>
        <strain evidence="1">HYR1</strain>
    </source>
</reference>
<gene>
    <name evidence="1" type="ORF">BpHYR1_038800</name>
</gene>